<dbReference type="Gene3D" id="3.10.450.710">
    <property type="entry name" value="Tgt2/MlaC"/>
    <property type="match status" value="1"/>
</dbReference>
<feature type="signal peptide" evidence="1">
    <location>
        <begin position="1"/>
        <end position="28"/>
    </location>
</feature>
<proteinExistence type="predicted"/>
<dbReference type="InterPro" id="IPR042245">
    <property type="entry name" value="Tgt2/MlaC_sf"/>
</dbReference>
<evidence type="ECO:0000313" key="2">
    <source>
        <dbReference type="EMBL" id="GEP58096.1"/>
    </source>
</evidence>
<dbReference type="AlphaFoldDB" id="A0A512NGL7"/>
<keyword evidence="1" id="KW-0732">Signal</keyword>
<dbReference type="PANTHER" id="PTHR36573">
    <property type="entry name" value="INTERMEMBRANE PHOSPHOLIPID TRANSPORT SYSTEM BINDING PROTEIN MLAC"/>
    <property type="match status" value="1"/>
</dbReference>
<comment type="caution">
    <text evidence="2">The sequence shown here is derived from an EMBL/GenBank/DDBJ whole genome shotgun (WGS) entry which is preliminary data.</text>
</comment>
<dbReference type="PANTHER" id="PTHR36573:SF1">
    <property type="entry name" value="INTERMEMBRANE PHOSPHOLIPID TRANSPORT SYSTEM BINDING PROTEIN MLAC"/>
    <property type="match status" value="1"/>
</dbReference>
<evidence type="ECO:0000256" key="1">
    <source>
        <dbReference type="SAM" id="SignalP"/>
    </source>
</evidence>
<dbReference type="Proteomes" id="UP000321058">
    <property type="component" value="Unassembled WGS sequence"/>
</dbReference>
<evidence type="ECO:0008006" key="4">
    <source>
        <dbReference type="Google" id="ProtNLM"/>
    </source>
</evidence>
<accession>A0A512NGL7</accession>
<keyword evidence="3" id="KW-1185">Reference proteome</keyword>
<dbReference type="InterPro" id="IPR006311">
    <property type="entry name" value="TAT_signal"/>
</dbReference>
<dbReference type="PROSITE" id="PS51318">
    <property type="entry name" value="TAT"/>
    <property type="match status" value="1"/>
</dbReference>
<reference evidence="2 3" key="1">
    <citation type="submission" date="2019-07" db="EMBL/GenBank/DDBJ databases">
        <title>Whole genome shotgun sequence of Reyranella soli NBRC 108950.</title>
        <authorList>
            <person name="Hosoyama A."/>
            <person name="Uohara A."/>
            <person name="Ohji S."/>
            <person name="Ichikawa N."/>
        </authorList>
    </citation>
    <scope>NUCLEOTIDE SEQUENCE [LARGE SCALE GENOMIC DNA]</scope>
    <source>
        <strain evidence="2 3">NBRC 108950</strain>
    </source>
</reference>
<evidence type="ECO:0000313" key="3">
    <source>
        <dbReference type="Proteomes" id="UP000321058"/>
    </source>
</evidence>
<dbReference type="EMBL" id="BKAJ01000094">
    <property type="protein sequence ID" value="GEP58096.1"/>
    <property type="molecule type" value="Genomic_DNA"/>
</dbReference>
<dbReference type="InterPro" id="IPR008869">
    <property type="entry name" value="MlaC/ttg2D"/>
</dbReference>
<sequence>MSSFVRRRSVLRLATGAAAIALTGPGLAVMASRQAAAEQDPAVQLVQRAADQGIEVARANAGAAREAGIRRVLESYFDLAYMGRSTLGSYWDKTTPEQRQRFLKASASVEARSYAERFGQYRGQTIAVGRITPRGNGVSVVDSKLTQNSGDPLSVQWEVRNEGQGPRIVDVRTEGVSMTMTRRADFVSYIRNHGGQVEALIDELEARAKR</sequence>
<name>A0A512NGL7_9HYPH</name>
<organism evidence="2 3">
    <name type="scientific">Reyranella soli</name>
    <dbReference type="NCBI Taxonomy" id="1230389"/>
    <lineage>
        <taxon>Bacteria</taxon>
        <taxon>Pseudomonadati</taxon>
        <taxon>Pseudomonadota</taxon>
        <taxon>Alphaproteobacteria</taxon>
        <taxon>Hyphomicrobiales</taxon>
        <taxon>Reyranellaceae</taxon>
        <taxon>Reyranella</taxon>
    </lineage>
</organism>
<dbReference type="Pfam" id="PF05494">
    <property type="entry name" value="MlaC"/>
    <property type="match status" value="1"/>
</dbReference>
<protein>
    <recommendedName>
        <fullName evidence="4">Toluene tolerance protein</fullName>
    </recommendedName>
</protein>
<gene>
    <name evidence="2" type="ORF">RSO01_52620</name>
</gene>
<dbReference type="RefSeq" id="WP_170303371.1">
    <property type="nucleotide sequence ID" value="NZ_BKAJ01000094.1"/>
</dbReference>
<feature type="chain" id="PRO_5022162078" description="Toluene tolerance protein" evidence="1">
    <location>
        <begin position="29"/>
        <end position="210"/>
    </location>
</feature>